<keyword evidence="3" id="KW-0165">Cleavage on pair of basic residues</keyword>
<feature type="active site" description="Charge relay system" evidence="8">
    <location>
        <position position="22"/>
    </location>
</feature>
<comment type="similarity">
    <text evidence="1">Belongs to the peptidase S8 family. Furin subfamily.</text>
</comment>
<keyword evidence="12" id="KW-1185">Reference proteome</keyword>
<proteinExistence type="inferred from homology"/>
<dbReference type="InterPro" id="IPR036852">
    <property type="entry name" value="Peptidase_S8/S53_dom_sf"/>
</dbReference>
<gene>
    <name evidence="11" type="ORF">PLOB_00005452</name>
</gene>
<dbReference type="CDD" id="cd04059">
    <property type="entry name" value="Peptidases_S8_Protein_convertases_Kexins_Furin-like"/>
    <property type="match status" value="1"/>
</dbReference>
<keyword evidence="2 8" id="KW-0645">Protease</keyword>
<feature type="non-terminal residue" evidence="11">
    <location>
        <position position="442"/>
    </location>
</feature>
<evidence type="ECO:0000256" key="6">
    <source>
        <dbReference type="ARBA" id="ARBA00022825"/>
    </source>
</evidence>
<dbReference type="PRINTS" id="PR00723">
    <property type="entry name" value="SUBTILISIN"/>
</dbReference>
<keyword evidence="6 8" id="KW-0720">Serine protease</keyword>
<dbReference type="InterPro" id="IPR008979">
    <property type="entry name" value="Galactose-bd-like_sf"/>
</dbReference>
<dbReference type="PROSITE" id="PS00136">
    <property type="entry name" value="SUBTILASE_ASP"/>
    <property type="match status" value="1"/>
</dbReference>
<name>A0ABN8QH98_9CNID</name>
<evidence type="ECO:0000256" key="1">
    <source>
        <dbReference type="ARBA" id="ARBA00005325"/>
    </source>
</evidence>
<dbReference type="SUPFAM" id="SSF49785">
    <property type="entry name" value="Galactose-binding domain-like"/>
    <property type="match status" value="1"/>
</dbReference>
<evidence type="ECO:0000256" key="3">
    <source>
        <dbReference type="ARBA" id="ARBA00022685"/>
    </source>
</evidence>
<dbReference type="InterPro" id="IPR023827">
    <property type="entry name" value="Peptidase_S8_Asp-AS"/>
</dbReference>
<feature type="active site" description="Charge relay system" evidence="8">
    <location>
        <position position="238"/>
    </location>
</feature>
<sequence length="442" mass="48577">MNVKSAWEDGFTGKEVLVAVVDDGVNMNHPNLRLNFNLRASYDVLEDRKISGSHSPGSHGTKCAGIIAGSNNTDCGIGIAFDAQIASLRLYDDNTKSSDQSEARALSYKRDLIDVYSNSWGPGDMGWQVEGPGPRLTEALENGTRWGRHGKGSIFVFAAGNGGLAGDNCAFNGYANSIHTIAISGVNWDGRVPDYSEKCSAIVAVTYGQNVLTYGNVKAPIITAEGNHDCTEDFPGTSGTTAMASGIIALALEANPELTWRDVQHLIVRSSKPLSSPRTSDFSTTRRPKPSWKTNAANLSVSSHFGFGLMDAYTIVQYSRNWNSVPQQLYCEVALDISRGQFQLPLSVSEHNCSIRFLEHVQVQFDLSFPRRGYLRMSSVSPSRTQSTLFYPRAFDSLTGEKRFSNWTVTSLHYWGENPIGNWTITIRNTKPRRNNRNGNVL</sequence>
<feature type="domain" description="P/Homo B" evidence="10">
    <location>
        <begin position="324"/>
        <end position="442"/>
    </location>
</feature>
<dbReference type="InterPro" id="IPR034182">
    <property type="entry name" value="Kexin/furin"/>
</dbReference>
<dbReference type="InterPro" id="IPR000209">
    <property type="entry name" value="Peptidase_S8/S53_dom"/>
</dbReference>
<dbReference type="PANTHER" id="PTHR42884">
    <property type="entry name" value="PROPROTEIN CONVERTASE SUBTILISIN/KEXIN-RELATED"/>
    <property type="match status" value="1"/>
</dbReference>
<keyword evidence="5 8" id="KW-0378">Hydrolase</keyword>
<dbReference type="PANTHER" id="PTHR42884:SF14">
    <property type="entry name" value="NEUROENDOCRINE CONVERTASE 1"/>
    <property type="match status" value="1"/>
</dbReference>
<feature type="region of interest" description="Disordered" evidence="9">
    <location>
        <begin position="273"/>
        <end position="292"/>
    </location>
</feature>
<comment type="caution">
    <text evidence="11">The sequence shown here is derived from an EMBL/GenBank/DDBJ whole genome shotgun (WGS) entry which is preliminary data.</text>
</comment>
<accession>A0ABN8QH98</accession>
<dbReference type="PROSITE" id="PS00137">
    <property type="entry name" value="SUBTILASE_HIS"/>
    <property type="match status" value="1"/>
</dbReference>
<dbReference type="InterPro" id="IPR022398">
    <property type="entry name" value="Peptidase_S8_His-AS"/>
</dbReference>
<evidence type="ECO:0000256" key="5">
    <source>
        <dbReference type="ARBA" id="ARBA00022801"/>
    </source>
</evidence>
<feature type="active site" description="Charge relay system" evidence="8">
    <location>
        <position position="59"/>
    </location>
</feature>
<evidence type="ECO:0000259" key="10">
    <source>
        <dbReference type="PROSITE" id="PS51829"/>
    </source>
</evidence>
<dbReference type="Proteomes" id="UP001159405">
    <property type="component" value="Unassembled WGS sequence"/>
</dbReference>
<dbReference type="Gene3D" id="2.60.120.260">
    <property type="entry name" value="Galactose-binding domain-like"/>
    <property type="match status" value="1"/>
</dbReference>
<dbReference type="Gene3D" id="3.40.50.200">
    <property type="entry name" value="Peptidase S8/S53 domain"/>
    <property type="match status" value="1"/>
</dbReference>
<dbReference type="Pfam" id="PF01483">
    <property type="entry name" value="P_proprotein"/>
    <property type="match status" value="1"/>
</dbReference>
<evidence type="ECO:0000256" key="9">
    <source>
        <dbReference type="SAM" id="MobiDB-lite"/>
    </source>
</evidence>
<dbReference type="PROSITE" id="PS51829">
    <property type="entry name" value="P_HOMO_B"/>
    <property type="match status" value="1"/>
</dbReference>
<dbReference type="Pfam" id="PF00082">
    <property type="entry name" value="Peptidase_S8"/>
    <property type="match status" value="1"/>
</dbReference>
<keyword evidence="4" id="KW-0732">Signal</keyword>
<dbReference type="InterPro" id="IPR015500">
    <property type="entry name" value="Peptidase_S8_subtilisin-rel"/>
</dbReference>
<keyword evidence="7" id="KW-0106">Calcium</keyword>
<evidence type="ECO:0000313" key="12">
    <source>
        <dbReference type="Proteomes" id="UP001159405"/>
    </source>
</evidence>
<protein>
    <recommendedName>
        <fullName evidence="10">P/Homo B domain-containing protein</fullName>
    </recommendedName>
</protein>
<evidence type="ECO:0000313" key="11">
    <source>
        <dbReference type="EMBL" id="CAH3162702.1"/>
    </source>
</evidence>
<evidence type="ECO:0000256" key="4">
    <source>
        <dbReference type="ARBA" id="ARBA00022729"/>
    </source>
</evidence>
<evidence type="ECO:0000256" key="8">
    <source>
        <dbReference type="PROSITE-ProRule" id="PRU01240"/>
    </source>
</evidence>
<reference evidence="11 12" key="1">
    <citation type="submission" date="2022-05" db="EMBL/GenBank/DDBJ databases">
        <authorList>
            <consortium name="Genoscope - CEA"/>
            <person name="William W."/>
        </authorList>
    </citation>
    <scope>NUCLEOTIDE SEQUENCE [LARGE SCALE GENOMIC DNA]</scope>
</reference>
<evidence type="ECO:0000256" key="2">
    <source>
        <dbReference type="ARBA" id="ARBA00022670"/>
    </source>
</evidence>
<feature type="compositionally biased region" description="Polar residues" evidence="9">
    <location>
        <begin position="273"/>
        <end position="285"/>
    </location>
</feature>
<dbReference type="PROSITE" id="PS51892">
    <property type="entry name" value="SUBTILASE"/>
    <property type="match status" value="1"/>
</dbReference>
<dbReference type="EMBL" id="CALNXK010000124">
    <property type="protein sequence ID" value="CAH3162702.1"/>
    <property type="molecule type" value="Genomic_DNA"/>
</dbReference>
<organism evidence="11 12">
    <name type="scientific">Porites lobata</name>
    <dbReference type="NCBI Taxonomy" id="104759"/>
    <lineage>
        <taxon>Eukaryota</taxon>
        <taxon>Metazoa</taxon>
        <taxon>Cnidaria</taxon>
        <taxon>Anthozoa</taxon>
        <taxon>Hexacorallia</taxon>
        <taxon>Scleractinia</taxon>
        <taxon>Fungiina</taxon>
        <taxon>Poritidae</taxon>
        <taxon>Porites</taxon>
    </lineage>
</organism>
<dbReference type="SUPFAM" id="SSF52743">
    <property type="entry name" value="Subtilisin-like"/>
    <property type="match status" value="1"/>
</dbReference>
<evidence type="ECO:0000256" key="7">
    <source>
        <dbReference type="ARBA" id="ARBA00022837"/>
    </source>
</evidence>
<dbReference type="InterPro" id="IPR002884">
    <property type="entry name" value="P_dom"/>
</dbReference>